<evidence type="ECO:0000256" key="4">
    <source>
        <dbReference type="ARBA" id="ARBA00022692"/>
    </source>
</evidence>
<evidence type="ECO:0000256" key="1">
    <source>
        <dbReference type="ARBA" id="ARBA00004141"/>
    </source>
</evidence>
<evidence type="ECO:0000256" key="6">
    <source>
        <dbReference type="ARBA" id="ARBA00023065"/>
    </source>
</evidence>
<dbReference type="GO" id="GO:0005261">
    <property type="term" value="F:monoatomic cation channel activity"/>
    <property type="evidence" value="ECO:0007669"/>
    <property type="project" value="TreeGrafter"/>
</dbReference>
<evidence type="ECO:0000256" key="2">
    <source>
        <dbReference type="ARBA" id="ARBA00008497"/>
    </source>
</evidence>
<evidence type="ECO:0000313" key="11">
    <source>
        <dbReference type="RefSeq" id="XP_044936126.1"/>
    </source>
</evidence>
<organism evidence="10 11">
    <name type="scientific">Mustela putorius furo</name>
    <name type="common">European domestic ferret</name>
    <name type="synonym">Mustela furo</name>
    <dbReference type="NCBI Taxonomy" id="9669"/>
    <lineage>
        <taxon>Eukaryota</taxon>
        <taxon>Metazoa</taxon>
        <taxon>Chordata</taxon>
        <taxon>Craniata</taxon>
        <taxon>Vertebrata</taxon>
        <taxon>Euteleostomi</taxon>
        <taxon>Mammalia</taxon>
        <taxon>Eutheria</taxon>
        <taxon>Laurasiatheria</taxon>
        <taxon>Carnivora</taxon>
        <taxon>Caniformia</taxon>
        <taxon>Musteloidea</taxon>
        <taxon>Mustelidae</taxon>
        <taxon>Mustelinae</taxon>
        <taxon>Mustela</taxon>
    </lineage>
</organism>
<comment type="similarity">
    <text evidence="2">Belongs to the CALHM family.</text>
</comment>
<dbReference type="AlphaFoldDB" id="A0A8U0S454"/>
<name>A0A8U0S454_MUSPF</name>
<dbReference type="CTD" id="441168"/>
<dbReference type="GO" id="GO:0005886">
    <property type="term" value="C:plasma membrane"/>
    <property type="evidence" value="ECO:0007669"/>
    <property type="project" value="TreeGrafter"/>
</dbReference>
<protein>
    <submittedName>
        <fullName evidence="11">Calcium homeostasis modulator protein 6</fullName>
    </submittedName>
</protein>
<evidence type="ECO:0000256" key="8">
    <source>
        <dbReference type="ARBA" id="ARBA00023303"/>
    </source>
</evidence>
<evidence type="ECO:0000313" key="10">
    <source>
        <dbReference type="Proteomes" id="UP000000715"/>
    </source>
</evidence>
<keyword evidence="6" id="KW-0406">Ion transport</keyword>
<dbReference type="InterPro" id="IPR029569">
    <property type="entry name" value="CALHM"/>
</dbReference>
<keyword evidence="8" id="KW-0407">Ion channel</keyword>
<keyword evidence="5 9" id="KW-1133">Transmembrane helix</keyword>
<proteinExistence type="inferred from homology"/>
<evidence type="ECO:0000256" key="5">
    <source>
        <dbReference type="ARBA" id="ARBA00022989"/>
    </source>
</evidence>
<accession>A0A8U0S454</accession>
<dbReference type="RefSeq" id="XP_044936126.1">
    <property type="nucleotide sequence ID" value="XM_045080191.1"/>
</dbReference>
<evidence type="ECO:0000256" key="7">
    <source>
        <dbReference type="ARBA" id="ARBA00023136"/>
    </source>
</evidence>
<comment type="subcellular location">
    <subcellularLocation>
        <location evidence="1">Membrane</location>
        <topology evidence="1">Multi-pass membrane protein</topology>
    </subcellularLocation>
</comment>
<keyword evidence="3" id="KW-0813">Transport</keyword>
<dbReference type="GO" id="GO:1904669">
    <property type="term" value="P:ATP export"/>
    <property type="evidence" value="ECO:0007669"/>
    <property type="project" value="UniProtKB-ARBA"/>
</dbReference>
<gene>
    <name evidence="11" type="primary">CALHM6</name>
</gene>
<dbReference type="GeneID" id="123392114"/>
<feature type="transmembrane region" description="Helical" evidence="9">
    <location>
        <begin position="49"/>
        <end position="70"/>
    </location>
</feature>
<keyword evidence="4 9" id="KW-0812">Transmembrane</keyword>
<keyword evidence="7 9" id="KW-0472">Membrane</keyword>
<evidence type="ECO:0000256" key="9">
    <source>
        <dbReference type="SAM" id="Phobius"/>
    </source>
</evidence>
<sequence>MDKFRAVLDLHLKHHSTLGYGLVTLLTAGGERVFSTAVFQCPCSATWNLPYGLVFLLVPALALFLLGYVLNARTWRLLTGCCARGARSGGCGAARRAVLVFAQLSATAAVAPLTWVSVALLGGAFYECAASGSGPLARRLCRGRDPSCEARLPLAPCSPAQAADVQDLLKELKAQSQVLGWILIAVVIIFLLIFTSVSRCLSPVSFLQLKFWKIYLEQEQQILKSQATEHATELAKENIKCFFECTHPKQYNTPSVKDWQQISSLYTFNPKDQYYSMLHKYVNRKEKSQSIRSNEGDVVIPILGFVDTPGMNTAAEL</sequence>
<dbReference type="PANTHER" id="PTHR32261:SF4">
    <property type="entry name" value="CALCIUM HOMEOSTASIS MODULATOR PROTEIN 6"/>
    <property type="match status" value="1"/>
</dbReference>
<dbReference type="Pfam" id="PF14798">
    <property type="entry name" value="Ca_hom_mod"/>
    <property type="match status" value="1"/>
</dbReference>
<dbReference type="Proteomes" id="UP000000715">
    <property type="component" value="Unplaced"/>
</dbReference>
<reference evidence="11" key="1">
    <citation type="submission" date="2025-08" db="UniProtKB">
        <authorList>
            <consortium name="RefSeq"/>
        </authorList>
    </citation>
    <scope>IDENTIFICATION</scope>
    <source>
        <tissue evidence="11">Brain</tissue>
    </source>
</reference>
<keyword evidence="10" id="KW-1185">Reference proteome</keyword>
<dbReference type="OrthoDB" id="5962981at2759"/>
<evidence type="ECO:0000256" key="3">
    <source>
        <dbReference type="ARBA" id="ARBA00022448"/>
    </source>
</evidence>
<dbReference type="PANTHER" id="PTHR32261">
    <property type="entry name" value="CALCIUM HOMEOSTASIS MODULATOR PROTEIN"/>
    <property type="match status" value="1"/>
</dbReference>
<feature type="transmembrane region" description="Helical" evidence="9">
    <location>
        <begin position="178"/>
        <end position="197"/>
    </location>
</feature>